<dbReference type="SUPFAM" id="SSF111352">
    <property type="entry name" value="Ammonium transporter"/>
    <property type="match status" value="1"/>
</dbReference>
<keyword evidence="2" id="KW-0813">Transport</keyword>
<comment type="caution">
    <text evidence="7">The sequence shown here is derived from an EMBL/GenBank/DDBJ whole genome shotgun (WGS) entry which is preliminary data.</text>
</comment>
<keyword evidence="8" id="KW-1185">Reference proteome</keyword>
<proteinExistence type="predicted"/>
<evidence type="ECO:0000256" key="4">
    <source>
        <dbReference type="ARBA" id="ARBA00022989"/>
    </source>
</evidence>
<dbReference type="EMBL" id="NMUH01003983">
    <property type="protein sequence ID" value="MQM07903.1"/>
    <property type="molecule type" value="Genomic_DNA"/>
</dbReference>
<sequence>MFSRWSRRRWWGCRACQLVVLYGSIVKKKWVVKELDLHGALCFHCHVDLLDHLDVQHVLRYPLLGQGQCFLTVQSTLPASARYHHVGAEVETPAAAMVYFVDKTGVPNLVHTKVCTKYNSRPRWSSSPCGSPSPTPSVPSASEACGGFLFQWGVIVRPPLLRHRRPHRCILGRAYVEQGQGEVPTEQRAAGVDGGRVAVGGGGRGTFNDGDPYSANVDASMAVLNTDVCADTILLVWTCLNVVFFGEPSIIGAVRGMIIGLVCITPGA</sequence>
<dbReference type="Proteomes" id="UP000652761">
    <property type="component" value="Unassembled WGS sequence"/>
</dbReference>
<evidence type="ECO:0000313" key="7">
    <source>
        <dbReference type="EMBL" id="MQM07903.1"/>
    </source>
</evidence>
<evidence type="ECO:0000256" key="2">
    <source>
        <dbReference type="ARBA" id="ARBA00022448"/>
    </source>
</evidence>
<evidence type="ECO:0000256" key="6">
    <source>
        <dbReference type="ARBA" id="ARBA00023177"/>
    </source>
</evidence>
<evidence type="ECO:0000256" key="1">
    <source>
        <dbReference type="ARBA" id="ARBA00004141"/>
    </source>
</evidence>
<organism evidence="7 8">
    <name type="scientific">Colocasia esculenta</name>
    <name type="common">Wild taro</name>
    <name type="synonym">Arum esculentum</name>
    <dbReference type="NCBI Taxonomy" id="4460"/>
    <lineage>
        <taxon>Eukaryota</taxon>
        <taxon>Viridiplantae</taxon>
        <taxon>Streptophyta</taxon>
        <taxon>Embryophyta</taxon>
        <taxon>Tracheophyta</taxon>
        <taxon>Spermatophyta</taxon>
        <taxon>Magnoliopsida</taxon>
        <taxon>Liliopsida</taxon>
        <taxon>Araceae</taxon>
        <taxon>Aroideae</taxon>
        <taxon>Colocasieae</taxon>
        <taxon>Colocasia</taxon>
    </lineage>
</organism>
<keyword evidence="6" id="KW-0924">Ammonia transport</keyword>
<accession>A0A843W9R8</accession>
<keyword evidence="4" id="KW-1133">Transmembrane helix</keyword>
<dbReference type="PANTHER" id="PTHR43029:SF10">
    <property type="entry name" value="AMMONIUM TRANSPORTER MEP2"/>
    <property type="match status" value="1"/>
</dbReference>
<keyword evidence="5" id="KW-0472">Membrane</keyword>
<dbReference type="Gene3D" id="1.10.3430.10">
    <property type="entry name" value="Ammonium transporter AmtB like domains"/>
    <property type="match status" value="1"/>
</dbReference>
<dbReference type="OrthoDB" id="534912at2759"/>
<gene>
    <name evidence="7" type="ORF">Taro_040752</name>
</gene>
<keyword evidence="3" id="KW-0812">Transmembrane</keyword>
<feature type="non-terminal residue" evidence="7">
    <location>
        <position position="1"/>
    </location>
</feature>
<comment type="subcellular location">
    <subcellularLocation>
        <location evidence="1">Membrane</location>
        <topology evidence="1">Multi-pass membrane protein</topology>
    </subcellularLocation>
</comment>
<dbReference type="InterPro" id="IPR029020">
    <property type="entry name" value="Ammonium/urea_transptr"/>
</dbReference>
<dbReference type="GO" id="GO:0005886">
    <property type="term" value="C:plasma membrane"/>
    <property type="evidence" value="ECO:0007669"/>
    <property type="project" value="TreeGrafter"/>
</dbReference>
<evidence type="ECO:0000256" key="3">
    <source>
        <dbReference type="ARBA" id="ARBA00022692"/>
    </source>
</evidence>
<name>A0A843W9R8_COLES</name>
<protein>
    <submittedName>
        <fullName evidence="7">Uncharacterized protein</fullName>
    </submittedName>
</protein>
<dbReference type="GO" id="GO:0008519">
    <property type="term" value="F:ammonium channel activity"/>
    <property type="evidence" value="ECO:0007669"/>
    <property type="project" value="InterPro"/>
</dbReference>
<dbReference type="InterPro" id="IPR001905">
    <property type="entry name" value="Ammonium_transpt"/>
</dbReference>
<evidence type="ECO:0000313" key="8">
    <source>
        <dbReference type="Proteomes" id="UP000652761"/>
    </source>
</evidence>
<dbReference type="AlphaFoldDB" id="A0A843W9R8"/>
<dbReference type="PANTHER" id="PTHR43029">
    <property type="entry name" value="AMMONIUM TRANSPORTER MEP2"/>
    <property type="match status" value="1"/>
</dbReference>
<reference evidence="7" key="1">
    <citation type="submission" date="2017-07" db="EMBL/GenBank/DDBJ databases">
        <title>Taro Niue Genome Assembly and Annotation.</title>
        <authorList>
            <person name="Atibalentja N."/>
            <person name="Keating K."/>
            <person name="Fields C.J."/>
        </authorList>
    </citation>
    <scope>NUCLEOTIDE SEQUENCE</scope>
    <source>
        <strain evidence="7">Niue_2</strain>
        <tissue evidence="7">Leaf</tissue>
    </source>
</reference>
<evidence type="ECO:0000256" key="5">
    <source>
        <dbReference type="ARBA" id="ARBA00023136"/>
    </source>
</evidence>